<name>A0A5B7H228_PORTR</name>
<protein>
    <submittedName>
        <fullName evidence="1">Uncharacterized protein</fullName>
    </submittedName>
</protein>
<dbReference type="EMBL" id="VSRR010020763">
    <property type="protein sequence ID" value="MPC63407.1"/>
    <property type="molecule type" value="Genomic_DNA"/>
</dbReference>
<evidence type="ECO:0000313" key="2">
    <source>
        <dbReference type="Proteomes" id="UP000324222"/>
    </source>
</evidence>
<sequence length="80" mass="9130">MEKRKWEVKNSEVEETLQLMLASERCFLFSGRVGGKAREWARCPGEASGYLGVDRQMCPGVYCSARPPTFRLVNAKNVFR</sequence>
<comment type="caution">
    <text evidence="1">The sequence shown here is derived from an EMBL/GenBank/DDBJ whole genome shotgun (WGS) entry which is preliminary data.</text>
</comment>
<proteinExistence type="predicted"/>
<gene>
    <name evidence="1" type="ORF">E2C01_057505</name>
</gene>
<dbReference type="AlphaFoldDB" id="A0A5B7H228"/>
<evidence type="ECO:0000313" key="1">
    <source>
        <dbReference type="EMBL" id="MPC63407.1"/>
    </source>
</evidence>
<keyword evidence="2" id="KW-1185">Reference proteome</keyword>
<dbReference type="Proteomes" id="UP000324222">
    <property type="component" value="Unassembled WGS sequence"/>
</dbReference>
<reference evidence="1 2" key="1">
    <citation type="submission" date="2019-05" db="EMBL/GenBank/DDBJ databases">
        <title>Another draft genome of Portunus trituberculatus and its Hox gene families provides insights of decapod evolution.</title>
        <authorList>
            <person name="Jeong J.-H."/>
            <person name="Song I."/>
            <person name="Kim S."/>
            <person name="Choi T."/>
            <person name="Kim D."/>
            <person name="Ryu S."/>
            <person name="Kim W."/>
        </authorList>
    </citation>
    <scope>NUCLEOTIDE SEQUENCE [LARGE SCALE GENOMIC DNA]</scope>
    <source>
        <tissue evidence="1">Muscle</tissue>
    </source>
</reference>
<organism evidence="1 2">
    <name type="scientific">Portunus trituberculatus</name>
    <name type="common">Swimming crab</name>
    <name type="synonym">Neptunus trituberculatus</name>
    <dbReference type="NCBI Taxonomy" id="210409"/>
    <lineage>
        <taxon>Eukaryota</taxon>
        <taxon>Metazoa</taxon>
        <taxon>Ecdysozoa</taxon>
        <taxon>Arthropoda</taxon>
        <taxon>Crustacea</taxon>
        <taxon>Multicrustacea</taxon>
        <taxon>Malacostraca</taxon>
        <taxon>Eumalacostraca</taxon>
        <taxon>Eucarida</taxon>
        <taxon>Decapoda</taxon>
        <taxon>Pleocyemata</taxon>
        <taxon>Brachyura</taxon>
        <taxon>Eubrachyura</taxon>
        <taxon>Portunoidea</taxon>
        <taxon>Portunidae</taxon>
        <taxon>Portuninae</taxon>
        <taxon>Portunus</taxon>
    </lineage>
</organism>
<accession>A0A5B7H228</accession>